<name>A0ACC1PQD2_9PEZI</name>
<evidence type="ECO:0000313" key="2">
    <source>
        <dbReference type="Proteomes" id="UP001143856"/>
    </source>
</evidence>
<comment type="caution">
    <text evidence="1">The sequence shown here is derived from an EMBL/GenBank/DDBJ whole genome shotgun (WGS) entry which is preliminary data.</text>
</comment>
<reference evidence="1" key="1">
    <citation type="submission" date="2022-10" db="EMBL/GenBank/DDBJ databases">
        <title>Genome Sequence of Xylaria curta.</title>
        <authorList>
            <person name="Buettner E."/>
        </authorList>
    </citation>
    <scope>NUCLEOTIDE SEQUENCE</scope>
    <source>
        <strain evidence="1">Babe10</strain>
    </source>
</reference>
<dbReference type="Proteomes" id="UP001143856">
    <property type="component" value="Unassembled WGS sequence"/>
</dbReference>
<organism evidence="1 2">
    <name type="scientific">Xylaria curta</name>
    <dbReference type="NCBI Taxonomy" id="42375"/>
    <lineage>
        <taxon>Eukaryota</taxon>
        <taxon>Fungi</taxon>
        <taxon>Dikarya</taxon>
        <taxon>Ascomycota</taxon>
        <taxon>Pezizomycotina</taxon>
        <taxon>Sordariomycetes</taxon>
        <taxon>Xylariomycetidae</taxon>
        <taxon>Xylariales</taxon>
        <taxon>Xylariaceae</taxon>
        <taxon>Xylaria</taxon>
    </lineage>
</organism>
<sequence>MLVETNNFLRVLEQFDSSGNLNDKDSHLHIECPICLTNTLAIVNPDHEHPVSARYEQYTVLPRCGHAFGHICLNFWLDEQGNAPKCPACRLPIFCEYGHRQELRAYGNLGNNTSQAEEIVHIRALISQREHCERCQQLWRPAERRDAYQSRRGRALESDPSTPLTTEGGNDTTPNPPDWVTVSRAVLGEMRDRQNALDAQRPYLGNVLDDSAEEWLATTEAILRELRHRQHNFGSQHDHLQDIMEQSPEERLAASQAALGELRAYRTGYNRRHRRPTPFPERRMATAGPSQEQVSHTHRRLRDLRAASRAAVRDIEGWLTPWRRLRRRITNERR</sequence>
<accession>A0ACC1PQD2</accession>
<dbReference type="EMBL" id="JAPDGR010000090">
    <property type="protein sequence ID" value="KAJ2996585.1"/>
    <property type="molecule type" value="Genomic_DNA"/>
</dbReference>
<protein>
    <submittedName>
        <fullName evidence="1">Uncharacterized protein</fullName>
    </submittedName>
</protein>
<keyword evidence="2" id="KW-1185">Reference proteome</keyword>
<evidence type="ECO:0000313" key="1">
    <source>
        <dbReference type="EMBL" id="KAJ2996585.1"/>
    </source>
</evidence>
<proteinExistence type="predicted"/>
<gene>
    <name evidence="1" type="ORF">NUW58_g924</name>
</gene>